<sequence length="408" mass="44104">MPFSFFTGFGSRRQLFFLSLLLLGLSGCSKQDSSSAAEPSSMPVTEVSVVTLEAQQHAVTVELPGRTKAYQTSDVRPQVGGILQKRLFKEGQDVEEGQVLYQINPATYQATYDNAKAKLAQAKAAVQSAQPKAERYQRLAKIGGVSKQDKDEAVATLREAQAAVVAYEAELKTAEINLEYAQIKAPISGRIGKSAATPGALVTADQTSALTTINQLDPINVDLSFSSVEGLKLRRQLESGQLKKEEKVQVKLTLEDGTAYSETGTLEFVGNSVEETTGTMELRAVFVNPNYQLLPGMYVDATLYVGVDEQALLVPMQAVTRNSKGEATVWVVSADDKVEQRVVETSKAVKDKWLVSSGLKAGERVIVEGVHKVRTGQVVQAEEVQQDLNVAESKAVTADTANESQLTL</sequence>
<dbReference type="Gene3D" id="2.40.30.170">
    <property type="match status" value="1"/>
</dbReference>
<keyword evidence="9" id="KW-1185">Reference proteome</keyword>
<dbReference type="InterPro" id="IPR058625">
    <property type="entry name" value="MdtA-like_BSH"/>
</dbReference>
<comment type="subcellular location">
    <subcellularLocation>
        <location evidence="1">Cell inner membrane</location>
        <topology evidence="1">Lipid-anchor</topology>
    </subcellularLocation>
</comment>
<reference evidence="8 9" key="1">
    <citation type="submission" date="2022-11" db="EMBL/GenBank/DDBJ databases">
        <title>Spartinivicinus poritis sp. nov., isolated from scleractinian coral Porites lutea.</title>
        <authorList>
            <person name="Zhang G."/>
            <person name="Cai L."/>
            <person name="Wei Q."/>
        </authorList>
    </citation>
    <scope>NUCLEOTIDE SEQUENCE [LARGE SCALE GENOMIC DNA]</scope>
    <source>
        <strain evidence="8 9">A2-2</strain>
    </source>
</reference>
<organism evidence="8 9">
    <name type="scientific">Spartinivicinus poritis</name>
    <dbReference type="NCBI Taxonomy" id="2994640"/>
    <lineage>
        <taxon>Bacteria</taxon>
        <taxon>Pseudomonadati</taxon>
        <taxon>Pseudomonadota</taxon>
        <taxon>Gammaproteobacteria</taxon>
        <taxon>Oceanospirillales</taxon>
        <taxon>Zooshikellaceae</taxon>
        <taxon>Spartinivicinus</taxon>
    </lineage>
</organism>
<keyword evidence="3" id="KW-0175">Coiled coil</keyword>
<comment type="similarity">
    <text evidence="2">Belongs to the membrane fusion protein (MFP) (TC 8.A.1) family.</text>
</comment>
<dbReference type="InterPro" id="IPR058624">
    <property type="entry name" value="MdtA-like_HH"/>
</dbReference>
<protein>
    <submittedName>
        <fullName evidence="8">Efflux RND transporter periplasmic adaptor subunit</fullName>
    </submittedName>
</protein>
<dbReference type="Pfam" id="PF25967">
    <property type="entry name" value="RND-MFP_C"/>
    <property type="match status" value="1"/>
</dbReference>
<evidence type="ECO:0000256" key="1">
    <source>
        <dbReference type="ARBA" id="ARBA00004519"/>
    </source>
</evidence>
<proteinExistence type="inferred from homology"/>
<dbReference type="InterPro" id="IPR006143">
    <property type="entry name" value="RND_pump_MFP"/>
</dbReference>
<dbReference type="EMBL" id="JAPMOU010000029">
    <property type="protein sequence ID" value="MDE1464120.1"/>
    <property type="molecule type" value="Genomic_DNA"/>
</dbReference>
<dbReference type="Pfam" id="PF25944">
    <property type="entry name" value="Beta-barrel_RND"/>
    <property type="match status" value="1"/>
</dbReference>
<evidence type="ECO:0000256" key="3">
    <source>
        <dbReference type="SAM" id="Coils"/>
    </source>
</evidence>
<evidence type="ECO:0000256" key="2">
    <source>
        <dbReference type="ARBA" id="ARBA00009477"/>
    </source>
</evidence>
<dbReference type="InterPro" id="IPR058626">
    <property type="entry name" value="MdtA-like_b-barrel"/>
</dbReference>
<dbReference type="SUPFAM" id="SSF111369">
    <property type="entry name" value="HlyD-like secretion proteins"/>
    <property type="match status" value="1"/>
</dbReference>
<dbReference type="RefSeq" id="WP_274690451.1">
    <property type="nucleotide sequence ID" value="NZ_JAPMOU010000029.1"/>
</dbReference>
<dbReference type="Pfam" id="PF25917">
    <property type="entry name" value="BSH_RND"/>
    <property type="match status" value="1"/>
</dbReference>
<feature type="domain" description="Multidrug resistance protein MdtA-like barrel-sandwich hybrid" evidence="5">
    <location>
        <begin position="72"/>
        <end position="213"/>
    </location>
</feature>
<gene>
    <name evidence="8" type="ORF">ORQ98_19370</name>
</gene>
<feature type="coiled-coil region" evidence="3">
    <location>
        <begin position="150"/>
        <end position="184"/>
    </location>
</feature>
<comment type="caution">
    <text evidence="8">The sequence shown here is derived from an EMBL/GenBank/DDBJ whole genome shotgun (WGS) entry which is preliminary data.</text>
</comment>
<dbReference type="NCBIfam" id="TIGR01730">
    <property type="entry name" value="RND_mfp"/>
    <property type="match status" value="1"/>
</dbReference>
<dbReference type="Gene3D" id="2.40.50.100">
    <property type="match status" value="1"/>
</dbReference>
<dbReference type="Gene3D" id="1.10.287.470">
    <property type="entry name" value="Helix hairpin bin"/>
    <property type="match status" value="1"/>
</dbReference>
<dbReference type="InterPro" id="IPR058627">
    <property type="entry name" value="MdtA-like_C"/>
</dbReference>
<feature type="domain" description="Multidrug resistance protein MdtA-like C-terminal permuted SH3" evidence="7">
    <location>
        <begin position="310"/>
        <end position="371"/>
    </location>
</feature>
<dbReference type="Gene3D" id="2.40.420.20">
    <property type="match status" value="1"/>
</dbReference>
<name>A0ABT5UCL2_9GAMM</name>
<accession>A0ABT5UCL2</accession>
<feature type="domain" description="Multidrug resistance protein MdtA-like beta-barrel" evidence="6">
    <location>
        <begin position="218"/>
        <end position="306"/>
    </location>
</feature>
<evidence type="ECO:0000259" key="5">
    <source>
        <dbReference type="Pfam" id="PF25917"/>
    </source>
</evidence>
<dbReference type="PANTHER" id="PTHR30158">
    <property type="entry name" value="ACRA/E-RELATED COMPONENT OF DRUG EFFLUX TRANSPORTER"/>
    <property type="match status" value="1"/>
</dbReference>
<evidence type="ECO:0000313" key="9">
    <source>
        <dbReference type="Proteomes" id="UP001528823"/>
    </source>
</evidence>
<dbReference type="Proteomes" id="UP001528823">
    <property type="component" value="Unassembled WGS sequence"/>
</dbReference>
<feature type="domain" description="Multidrug resistance protein MdtA-like alpha-helical hairpin" evidence="4">
    <location>
        <begin position="111"/>
        <end position="181"/>
    </location>
</feature>
<dbReference type="Pfam" id="PF25876">
    <property type="entry name" value="HH_MFP_RND"/>
    <property type="match status" value="1"/>
</dbReference>
<evidence type="ECO:0000259" key="7">
    <source>
        <dbReference type="Pfam" id="PF25967"/>
    </source>
</evidence>
<evidence type="ECO:0000259" key="6">
    <source>
        <dbReference type="Pfam" id="PF25944"/>
    </source>
</evidence>
<dbReference type="PANTHER" id="PTHR30158:SF3">
    <property type="entry name" value="MULTIDRUG EFFLUX PUMP SUBUNIT ACRA-RELATED"/>
    <property type="match status" value="1"/>
</dbReference>
<evidence type="ECO:0000259" key="4">
    <source>
        <dbReference type="Pfam" id="PF25876"/>
    </source>
</evidence>
<evidence type="ECO:0000313" key="8">
    <source>
        <dbReference type="EMBL" id="MDE1464120.1"/>
    </source>
</evidence>